<organism evidence="6 7">
    <name type="scientific">Candidatus Lachnoclostridium pullistercoris</name>
    <dbReference type="NCBI Taxonomy" id="2838632"/>
    <lineage>
        <taxon>Bacteria</taxon>
        <taxon>Bacillati</taxon>
        <taxon>Bacillota</taxon>
        <taxon>Clostridia</taxon>
        <taxon>Lachnospirales</taxon>
        <taxon>Lachnospiraceae</taxon>
    </lineage>
</organism>
<dbReference type="Gene3D" id="3.40.190.290">
    <property type="match status" value="1"/>
</dbReference>
<evidence type="ECO:0000256" key="3">
    <source>
        <dbReference type="ARBA" id="ARBA00023125"/>
    </source>
</evidence>
<dbReference type="Pfam" id="PF03466">
    <property type="entry name" value="LysR_substrate"/>
    <property type="match status" value="1"/>
</dbReference>
<dbReference type="PANTHER" id="PTHR30126:SF96">
    <property type="entry name" value="TRANSCRIPTIONAL REGULATORY PROTEIN, LYSR FAMILY"/>
    <property type="match status" value="1"/>
</dbReference>
<dbReference type="GO" id="GO:0003677">
    <property type="term" value="F:DNA binding"/>
    <property type="evidence" value="ECO:0007669"/>
    <property type="project" value="UniProtKB-KW"/>
</dbReference>
<dbReference type="SUPFAM" id="SSF53850">
    <property type="entry name" value="Periplasmic binding protein-like II"/>
    <property type="match status" value="1"/>
</dbReference>
<dbReference type="Pfam" id="PF00126">
    <property type="entry name" value="HTH_1"/>
    <property type="match status" value="1"/>
</dbReference>
<accession>A0A9D2T7C1</accession>
<evidence type="ECO:0000259" key="5">
    <source>
        <dbReference type="PROSITE" id="PS50931"/>
    </source>
</evidence>
<reference evidence="6" key="2">
    <citation type="submission" date="2021-04" db="EMBL/GenBank/DDBJ databases">
        <authorList>
            <person name="Gilroy R."/>
        </authorList>
    </citation>
    <scope>NUCLEOTIDE SEQUENCE</scope>
    <source>
        <strain evidence="6">CHK183-5548</strain>
    </source>
</reference>
<dbReference type="InterPro" id="IPR036388">
    <property type="entry name" value="WH-like_DNA-bd_sf"/>
</dbReference>
<reference evidence="6" key="1">
    <citation type="journal article" date="2021" name="PeerJ">
        <title>Extensive microbial diversity within the chicken gut microbiome revealed by metagenomics and culture.</title>
        <authorList>
            <person name="Gilroy R."/>
            <person name="Ravi A."/>
            <person name="Getino M."/>
            <person name="Pursley I."/>
            <person name="Horton D.L."/>
            <person name="Alikhan N.F."/>
            <person name="Baker D."/>
            <person name="Gharbi K."/>
            <person name="Hall N."/>
            <person name="Watson M."/>
            <person name="Adriaenssens E.M."/>
            <person name="Foster-Nyarko E."/>
            <person name="Jarju S."/>
            <person name="Secka A."/>
            <person name="Antonio M."/>
            <person name="Oren A."/>
            <person name="Chaudhuri R.R."/>
            <person name="La Ragione R."/>
            <person name="Hildebrand F."/>
            <person name="Pallen M.J."/>
        </authorList>
    </citation>
    <scope>NUCLEOTIDE SEQUENCE</scope>
    <source>
        <strain evidence="6">CHK183-5548</strain>
    </source>
</reference>
<evidence type="ECO:0000256" key="4">
    <source>
        <dbReference type="ARBA" id="ARBA00023163"/>
    </source>
</evidence>
<feature type="domain" description="HTH lysR-type" evidence="5">
    <location>
        <begin position="7"/>
        <end position="58"/>
    </location>
</feature>
<keyword evidence="3" id="KW-0238">DNA-binding</keyword>
<dbReference type="AlphaFoldDB" id="A0A9D2T7C1"/>
<keyword evidence="2" id="KW-0805">Transcription regulation</keyword>
<dbReference type="PANTHER" id="PTHR30126">
    <property type="entry name" value="HTH-TYPE TRANSCRIPTIONAL REGULATOR"/>
    <property type="match status" value="1"/>
</dbReference>
<proteinExistence type="inferred from homology"/>
<sequence>MINFLNLEYFVVAAEELNFTKAARRLFISQQSLSTHIAHMEKEFGVALFNRTTPLTLTYAGQRLLVRARRLLTYKDETYHELADIKDFTVGQLSIGLSHTRGRVILPHVLPAYRSRFPNIELNILEGNTSQLEAALLHGDVDLVIGMQPFRVENIETVPICAEEVLLVVSDATLKNTFGSQADQIREALRKNADLTLLQDCPFILLKKGNRVRTIADELFQEAQISPNVLLEMENIETVLALAAEGMGITFYPEMFAANRATLSGAGDIWHSLSLYSLKNPITHGTLAIGYHKGHYMSRATEEFIRTAKEMI</sequence>
<protein>
    <submittedName>
        <fullName evidence="6">LysR family transcriptional regulator</fullName>
    </submittedName>
</protein>
<evidence type="ECO:0000313" key="7">
    <source>
        <dbReference type="Proteomes" id="UP000823883"/>
    </source>
</evidence>
<comment type="similarity">
    <text evidence="1">Belongs to the LysR transcriptional regulatory family.</text>
</comment>
<dbReference type="InterPro" id="IPR000847">
    <property type="entry name" value="LysR_HTH_N"/>
</dbReference>
<dbReference type="InterPro" id="IPR036390">
    <property type="entry name" value="WH_DNA-bd_sf"/>
</dbReference>
<dbReference type="PRINTS" id="PR00039">
    <property type="entry name" value="HTHLYSR"/>
</dbReference>
<evidence type="ECO:0000256" key="2">
    <source>
        <dbReference type="ARBA" id="ARBA00023015"/>
    </source>
</evidence>
<dbReference type="Gene3D" id="1.10.10.10">
    <property type="entry name" value="Winged helix-like DNA-binding domain superfamily/Winged helix DNA-binding domain"/>
    <property type="match status" value="1"/>
</dbReference>
<keyword evidence="4" id="KW-0804">Transcription</keyword>
<evidence type="ECO:0000256" key="1">
    <source>
        <dbReference type="ARBA" id="ARBA00009437"/>
    </source>
</evidence>
<dbReference type="PROSITE" id="PS50931">
    <property type="entry name" value="HTH_LYSR"/>
    <property type="match status" value="1"/>
</dbReference>
<dbReference type="InterPro" id="IPR005119">
    <property type="entry name" value="LysR_subst-bd"/>
</dbReference>
<dbReference type="GO" id="GO:0003700">
    <property type="term" value="F:DNA-binding transcription factor activity"/>
    <property type="evidence" value="ECO:0007669"/>
    <property type="project" value="InterPro"/>
</dbReference>
<comment type="caution">
    <text evidence="6">The sequence shown here is derived from an EMBL/GenBank/DDBJ whole genome shotgun (WGS) entry which is preliminary data.</text>
</comment>
<evidence type="ECO:0000313" key="6">
    <source>
        <dbReference type="EMBL" id="HJC48329.1"/>
    </source>
</evidence>
<dbReference type="CDD" id="cd05466">
    <property type="entry name" value="PBP2_LTTR_substrate"/>
    <property type="match status" value="1"/>
</dbReference>
<dbReference type="SUPFAM" id="SSF46785">
    <property type="entry name" value="Winged helix' DNA-binding domain"/>
    <property type="match status" value="1"/>
</dbReference>
<gene>
    <name evidence="6" type="ORF">IAA04_09785</name>
</gene>
<name>A0A9D2T7C1_9FIRM</name>
<dbReference type="EMBL" id="DWWL01000063">
    <property type="protein sequence ID" value="HJC48329.1"/>
    <property type="molecule type" value="Genomic_DNA"/>
</dbReference>
<dbReference type="Proteomes" id="UP000823883">
    <property type="component" value="Unassembled WGS sequence"/>
</dbReference>